<evidence type="ECO:0000313" key="4">
    <source>
        <dbReference type="Proteomes" id="UP000472676"/>
    </source>
</evidence>
<dbReference type="PRINTS" id="PR00080">
    <property type="entry name" value="SDRFAMILY"/>
</dbReference>
<comment type="caution">
    <text evidence="3">The sequence shown here is derived from an EMBL/GenBank/DDBJ whole genome shotgun (WGS) entry which is preliminary data.</text>
</comment>
<keyword evidence="4" id="KW-1185">Reference proteome</keyword>
<dbReference type="Gene3D" id="3.40.50.720">
    <property type="entry name" value="NAD(P)-binding Rossmann-like Domain"/>
    <property type="match status" value="1"/>
</dbReference>
<dbReference type="AlphaFoldDB" id="A0A6M2BR23"/>
<evidence type="ECO:0000256" key="1">
    <source>
        <dbReference type="ARBA" id="ARBA00006484"/>
    </source>
</evidence>
<protein>
    <submittedName>
        <fullName evidence="3">SDR family oxidoreductase</fullName>
    </submittedName>
</protein>
<dbReference type="SUPFAM" id="SSF51735">
    <property type="entry name" value="NAD(P)-binding Rossmann-fold domains"/>
    <property type="match status" value="1"/>
</dbReference>
<dbReference type="PANTHER" id="PTHR43639">
    <property type="entry name" value="OXIDOREDUCTASE, SHORT-CHAIN DEHYDROGENASE/REDUCTASE FAMILY (AFU_ORTHOLOGUE AFUA_5G02870)"/>
    <property type="match status" value="1"/>
</dbReference>
<dbReference type="Proteomes" id="UP000472676">
    <property type="component" value="Unassembled WGS sequence"/>
</dbReference>
<comment type="similarity">
    <text evidence="1">Belongs to the short-chain dehydrogenases/reductases (SDR) family.</text>
</comment>
<dbReference type="InterPro" id="IPR002347">
    <property type="entry name" value="SDR_fam"/>
</dbReference>
<dbReference type="EMBL" id="JAAMOW010000004">
    <property type="protein sequence ID" value="NGY04770.1"/>
    <property type="molecule type" value="Genomic_DNA"/>
</dbReference>
<accession>A0A6M2BR23</accession>
<dbReference type="Pfam" id="PF13561">
    <property type="entry name" value="adh_short_C2"/>
    <property type="match status" value="1"/>
</dbReference>
<keyword evidence="2" id="KW-0560">Oxidoreductase</keyword>
<dbReference type="InterPro" id="IPR036291">
    <property type="entry name" value="NAD(P)-bd_dom_sf"/>
</dbReference>
<dbReference type="GO" id="GO:0016491">
    <property type="term" value="F:oxidoreductase activity"/>
    <property type="evidence" value="ECO:0007669"/>
    <property type="project" value="UniProtKB-KW"/>
</dbReference>
<dbReference type="PRINTS" id="PR00081">
    <property type="entry name" value="GDHRDH"/>
</dbReference>
<proteinExistence type="inferred from homology"/>
<name>A0A6M2BR23_9GAMM</name>
<organism evidence="3 4">
    <name type="scientific">Solimonas terrae</name>
    <dbReference type="NCBI Taxonomy" id="1396819"/>
    <lineage>
        <taxon>Bacteria</taxon>
        <taxon>Pseudomonadati</taxon>
        <taxon>Pseudomonadota</taxon>
        <taxon>Gammaproteobacteria</taxon>
        <taxon>Nevskiales</taxon>
        <taxon>Nevskiaceae</taxon>
        <taxon>Solimonas</taxon>
    </lineage>
</organism>
<evidence type="ECO:0000256" key="2">
    <source>
        <dbReference type="ARBA" id="ARBA00023002"/>
    </source>
</evidence>
<reference evidence="3 4" key="1">
    <citation type="journal article" date="2014" name="Int. J. Syst. Evol. Microbiol.">
        <title>Solimonas terrae sp. nov., isolated from soil.</title>
        <authorList>
            <person name="Kim S.J."/>
            <person name="Moon J.Y."/>
            <person name="Weon H.Y."/>
            <person name="Ahn J.H."/>
            <person name="Chen W.M."/>
            <person name="Kwon S.W."/>
        </authorList>
    </citation>
    <scope>NUCLEOTIDE SEQUENCE [LARGE SCALE GENOMIC DNA]</scope>
    <source>
        <strain evidence="3 4">KIS83-12</strain>
    </source>
</reference>
<evidence type="ECO:0000313" key="3">
    <source>
        <dbReference type="EMBL" id="NGY04770.1"/>
    </source>
</evidence>
<dbReference type="PANTHER" id="PTHR43639:SF1">
    <property type="entry name" value="SHORT-CHAIN DEHYDROGENASE_REDUCTASE FAMILY PROTEIN"/>
    <property type="match status" value="1"/>
</dbReference>
<gene>
    <name evidence="3" type="ORF">G7Y85_08335</name>
</gene>
<sequence>MVLVTGAARRIGAAIARTQHAAGWNVVVHAHRSVAEAQALVDELNRERAASAVLQLADLADPTRLAPLAEAAHGRWRRLDALVNNASSYFQTPWGTIDDAQLEELFASNLRAPLLLAQACAPRFGAGAAIVNILDTQTPRPQPPYAAYHAAKAGLWSLTESLALELAPHVRVNGVAPGHMLWAVSGGIDAAEQARELARIPLGRLGGADEIARAVRFLLSSDAAYVTGAILPVDGGLRLR</sequence>